<evidence type="ECO:0000313" key="2">
    <source>
        <dbReference type="EMBL" id="KAF6147805.1"/>
    </source>
</evidence>
<dbReference type="Proteomes" id="UP000541444">
    <property type="component" value="Unassembled WGS sequence"/>
</dbReference>
<evidence type="ECO:0000313" key="3">
    <source>
        <dbReference type="Proteomes" id="UP000541444"/>
    </source>
</evidence>
<gene>
    <name evidence="2" type="ORF">GIB67_041897</name>
</gene>
<feature type="compositionally biased region" description="Basic and acidic residues" evidence="1">
    <location>
        <begin position="164"/>
        <end position="173"/>
    </location>
</feature>
<evidence type="ECO:0000256" key="1">
    <source>
        <dbReference type="SAM" id="MobiDB-lite"/>
    </source>
</evidence>
<sequence length="278" mass="31319">MIHDVPTQCWNQDGIGKIASLIGRPMYTDKATESKRMPFVRVCAEVRATDELPEQVSMIVDGNYTINLVVEYNWVPSRCLHCKLFGYSDTHYLEREYPAPEAPKASTTAMNKTTQKKVWSETQKDGRAIKEIAEATKQPPQMPTDSHNAFQPLDQCIETEATDPHTNSEKEETLTAPQGGNLHQPSPMPVGSDYLDEGFQLSKSSLKRIRKNKWISEKEMREAEVREPPSKEKYTSTTLGKPASTSKQPNPKPNSQKGRGNGNRRGSNVQHTNLYLWG</sequence>
<name>A0A7J7LYW0_9MAGN</name>
<accession>A0A7J7LYW0</accession>
<feature type="compositionally biased region" description="Polar residues" evidence="1">
    <location>
        <begin position="175"/>
        <end position="184"/>
    </location>
</feature>
<protein>
    <recommendedName>
        <fullName evidence="4">DUF4283 domain-containing protein</fullName>
    </recommendedName>
</protein>
<dbReference type="PANTHER" id="PTHR31286:SF165">
    <property type="entry name" value="DUF4283 DOMAIN-CONTAINING PROTEIN"/>
    <property type="match status" value="1"/>
</dbReference>
<feature type="region of interest" description="Disordered" evidence="1">
    <location>
        <begin position="164"/>
        <end position="196"/>
    </location>
</feature>
<keyword evidence="3" id="KW-1185">Reference proteome</keyword>
<comment type="caution">
    <text evidence="2">The sequence shown here is derived from an EMBL/GenBank/DDBJ whole genome shotgun (WGS) entry which is preliminary data.</text>
</comment>
<feature type="region of interest" description="Disordered" evidence="1">
    <location>
        <begin position="218"/>
        <end position="278"/>
    </location>
</feature>
<feature type="compositionally biased region" description="Basic and acidic residues" evidence="1">
    <location>
        <begin position="218"/>
        <end position="234"/>
    </location>
</feature>
<dbReference type="AlphaFoldDB" id="A0A7J7LYW0"/>
<organism evidence="2 3">
    <name type="scientific">Kingdonia uniflora</name>
    <dbReference type="NCBI Taxonomy" id="39325"/>
    <lineage>
        <taxon>Eukaryota</taxon>
        <taxon>Viridiplantae</taxon>
        <taxon>Streptophyta</taxon>
        <taxon>Embryophyta</taxon>
        <taxon>Tracheophyta</taxon>
        <taxon>Spermatophyta</taxon>
        <taxon>Magnoliopsida</taxon>
        <taxon>Ranunculales</taxon>
        <taxon>Circaeasteraceae</taxon>
        <taxon>Kingdonia</taxon>
    </lineage>
</organism>
<dbReference type="InterPro" id="IPR040256">
    <property type="entry name" value="At4g02000-like"/>
</dbReference>
<dbReference type="EMBL" id="JACGCM010001873">
    <property type="protein sequence ID" value="KAF6147805.1"/>
    <property type="molecule type" value="Genomic_DNA"/>
</dbReference>
<feature type="compositionally biased region" description="Polar residues" evidence="1">
    <location>
        <begin position="269"/>
        <end position="278"/>
    </location>
</feature>
<dbReference type="PANTHER" id="PTHR31286">
    <property type="entry name" value="GLYCINE-RICH CELL WALL STRUCTURAL PROTEIN 1.8-LIKE"/>
    <property type="match status" value="1"/>
</dbReference>
<feature type="compositionally biased region" description="Polar residues" evidence="1">
    <location>
        <begin position="235"/>
        <end position="257"/>
    </location>
</feature>
<proteinExistence type="predicted"/>
<evidence type="ECO:0008006" key="4">
    <source>
        <dbReference type="Google" id="ProtNLM"/>
    </source>
</evidence>
<reference evidence="2 3" key="1">
    <citation type="journal article" date="2020" name="IScience">
        <title>Genome Sequencing of the Endangered Kingdonia uniflora (Circaeasteraceae, Ranunculales) Reveals Potential Mechanisms of Evolutionary Specialization.</title>
        <authorList>
            <person name="Sun Y."/>
            <person name="Deng T."/>
            <person name="Zhang A."/>
            <person name="Moore M.J."/>
            <person name="Landis J.B."/>
            <person name="Lin N."/>
            <person name="Zhang H."/>
            <person name="Zhang X."/>
            <person name="Huang J."/>
            <person name="Zhang X."/>
            <person name="Sun H."/>
            <person name="Wang H."/>
        </authorList>
    </citation>
    <scope>NUCLEOTIDE SEQUENCE [LARGE SCALE GENOMIC DNA]</scope>
    <source>
        <strain evidence="2">TB1705</strain>
        <tissue evidence="2">Leaf</tissue>
    </source>
</reference>
<dbReference type="OrthoDB" id="1939300at2759"/>